<gene>
    <name evidence="2" type="ORF">GOAMR_48_00450</name>
</gene>
<dbReference type="AlphaFoldDB" id="G7GRB0"/>
<accession>G7GRB0</accession>
<reference evidence="2 3" key="1">
    <citation type="submission" date="2011-11" db="EMBL/GenBank/DDBJ databases">
        <title>Whole genome shotgun sequence of Gordonia amarae NBRC 15530.</title>
        <authorList>
            <person name="Takarada H."/>
            <person name="Hosoyama A."/>
            <person name="Tsuchikane K."/>
            <person name="Katsumata H."/>
            <person name="Yamazaki S."/>
            <person name="Fujita N."/>
        </authorList>
    </citation>
    <scope>NUCLEOTIDE SEQUENCE [LARGE SCALE GENOMIC DNA]</scope>
    <source>
        <strain evidence="2 3">NBRC 15530</strain>
    </source>
</reference>
<dbReference type="EMBL" id="BAED01000048">
    <property type="protein sequence ID" value="GAB06135.1"/>
    <property type="molecule type" value="Genomic_DNA"/>
</dbReference>
<feature type="region of interest" description="Disordered" evidence="1">
    <location>
        <begin position="77"/>
        <end position="113"/>
    </location>
</feature>
<dbReference type="Proteomes" id="UP000006023">
    <property type="component" value="Unassembled WGS sequence"/>
</dbReference>
<evidence type="ECO:0000313" key="2">
    <source>
        <dbReference type="EMBL" id="GAB06135.1"/>
    </source>
</evidence>
<evidence type="ECO:0000256" key="1">
    <source>
        <dbReference type="SAM" id="MobiDB-lite"/>
    </source>
</evidence>
<name>G7GRB0_9ACTN</name>
<protein>
    <submittedName>
        <fullName evidence="2">Uncharacterized protein</fullName>
    </submittedName>
</protein>
<keyword evidence="3" id="KW-1185">Reference proteome</keyword>
<dbReference type="STRING" id="1075090.GOAMR_48_00450"/>
<organism evidence="2 3">
    <name type="scientific">Gordonia amarae NBRC 15530</name>
    <dbReference type="NCBI Taxonomy" id="1075090"/>
    <lineage>
        <taxon>Bacteria</taxon>
        <taxon>Bacillati</taxon>
        <taxon>Actinomycetota</taxon>
        <taxon>Actinomycetes</taxon>
        <taxon>Mycobacteriales</taxon>
        <taxon>Gordoniaceae</taxon>
        <taxon>Gordonia</taxon>
    </lineage>
</organism>
<sequence length="113" mass="11561">MDTADFSTAFATAASGRAQPGARGDLGLDGGGTFGAQRQVAGGAHVWGHRELTVGERRDGLRRQVFGGREVAAAGGSRRAIGGIGDERGRSGRPCRRIPGRAAAPAHAGRVEL</sequence>
<proteinExistence type="predicted"/>
<feature type="compositionally biased region" description="Low complexity" evidence="1">
    <location>
        <begin position="100"/>
        <end position="113"/>
    </location>
</feature>
<evidence type="ECO:0000313" key="3">
    <source>
        <dbReference type="Proteomes" id="UP000006023"/>
    </source>
</evidence>
<comment type="caution">
    <text evidence="2">The sequence shown here is derived from an EMBL/GenBank/DDBJ whole genome shotgun (WGS) entry which is preliminary data.</text>
</comment>